<dbReference type="InterPro" id="IPR018649">
    <property type="entry name" value="SHOCT"/>
</dbReference>
<evidence type="ECO:0000256" key="3">
    <source>
        <dbReference type="ARBA" id="ARBA00022989"/>
    </source>
</evidence>
<evidence type="ECO:0000313" key="9">
    <source>
        <dbReference type="Proteomes" id="UP000286402"/>
    </source>
</evidence>
<dbReference type="EMBL" id="MCAQ01000007">
    <property type="protein sequence ID" value="RKF38705.1"/>
    <property type="molecule type" value="Genomic_DNA"/>
</dbReference>
<keyword evidence="9" id="KW-1185">Reference proteome</keyword>
<evidence type="ECO:0000256" key="5">
    <source>
        <dbReference type="SAM" id="Phobius"/>
    </source>
</evidence>
<dbReference type="InterPro" id="IPR007829">
    <property type="entry name" value="TM2"/>
</dbReference>
<dbReference type="Pfam" id="PF05154">
    <property type="entry name" value="TM2"/>
    <property type="match status" value="1"/>
</dbReference>
<protein>
    <recommendedName>
        <fullName evidence="10">TM2 domain-containing protein</fullName>
    </recommendedName>
</protein>
<evidence type="ECO:0008006" key="10">
    <source>
        <dbReference type="Google" id="ProtNLM"/>
    </source>
</evidence>
<evidence type="ECO:0000256" key="2">
    <source>
        <dbReference type="ARBA" id="ARBA00022692"/>
    </source>
</evidence>
<reference evidence="8 9" key="1">
    <citation type="submission" date="2016-07" db="EMBL/GenBank/DDBJ databases">
        <title>Genome analysis of Sphingobacterium siyangense T12B17.</title>
        <authorList>
            <person name="Xu D."/>
            <person name="Su Y."/>
            <person name="Zheng S."/>
        </authorList>
    </citation>
    <scope>NUCLEOTIDE SEQUENCE [LARGE SCALE GENOMIC DNA]</scope>
    <source>
        <strain evidence="8 9">T12B17</strain>
    </source>
</reference>
<evidence type="ECO:0000256" key="4">
    <source>
        <dbReference type="ARBA" id="ARBA00023136"/>
    </source>
</evidence>
<feature type="transmembrane region" description="Helical" evidence="5">
    <location>
        <begin position="31"/>
        <end position="54"/>
    </location>
</feature>
<evidence type="ECO:0000259" key="6">
    <source>
        <dbReference type="Pfam" id="PF05154"/>
    </source>
</evidence>
<dbReference type="InterPro" id="IPR050932">
    <property type="entry name" value="TM2D1-3-like"/>
</dbReference>
<name>A0A420G0L2_9SPHI</name>
<dbReference type="GO" id="GO:0016020">
    <property type="term" value="C:membrane"/>
    <property type="evidence" value="ECO:0007669"/>
    <property type="project" value="UniProtKB-SubCell"/>
</dbReference>
<dbReference type="Proteomes" id="UP000286402">
    <property type="component" value="Unassembled WGS sequence"/>
</dbReference>
<dbReference type="PANTHER" id="PTHR21016:SF25">
    <property type="entry name" value="TM2 DOMAIN-CONTAINING PROTEIN DDB_G0277895-RELATED"/>
    <property type="match status" value="1"/>
</dbReference>
<dbReference type="PANTHER" id="PTHR21016">
    <property type="entry name" value="BETA-AMYLOID BINDING PROTEIN-RELATED"/>
    <property type="match status" value="1"/>
</dbReference>
<feature type="domain" description="SHOCT" evidence="7">
    <location>
        <begin position="91"/>
        <end position="118"/>
    </location>
</feature>
<dbReference type="RefSeq" id="WP_075993037.1">
    <property type="nucleotide sequence ID" value="NZ_CP080574.1"/>
</dbReference>
<organism evidence="8 9">
    <name type="scientific">Sphingobacterium siyangense</name>
    <dbReference type="NCBI Taxonomy" id="459529"/>
    <lineage>
        <taxon>Bacteria</taxon>
        <taxon>Pseudomonadati</taxon>
        <taxon>Bacteroidota</taxon>
        <taxon>Sphingobacteriia</taxon>
        <taxon>Sphingobacteriales</taxon>
        <taxon>Sphingobacteriaceae</taxon>
        <taxon>Sphingobacterium</taxon>
    </lineage>
</organism>
<dbReference type="GeneID" id="88831525"/>
<gene>
    <name evidence="8" type="ORF">BCY89_26955</name>
</gene>
<proteinExistence type="predicted"/>
<keyword evidence="4 5" id="KW-0472">Membrane</keyword>
<comment type="caution">
    <text evidence="8">The sequence shown here is derived from an EMBL/GenBank/DDBJ whole genome shotgun (WGS) entry which is preliminary data.</text>
</comment>
<accession>A0A420G0L2</accession>
<evidence type="ECO:0000313" key="8">
    <source>
        <dbReference type="EMBL" id="RKF38705.1"/>
    </source>
</evidence>
<keyword evidence="2 5" id="KW-0812">Transmembrane</keyword>
<sequence>MKDKTTAALMAFFLGGFGAHRFYLGQTGLGVLYLLFCWTLIPAFIALIDFIVFLSMNKESFDMKYNRVYFSQPIIHNYIPTSPIPQKDAATEIERLHGLMEKGMITKAEFEDAKRKLL</sequence>
<comment type="subcellular location">
    <subcellularLocation>
        <location evidence="1">Membrane</location>
        <topology evidence="1">Multi-pass membrane protein</topology>
    </subcellularLocation>
</comment>
<keyword evidence="3 5" id="KW-1133">Transmembrane helix</keyword>
<evidence type="ECO:0000256" key="1">
    <source>
        <dbReference type="ARBA" id="ARBA00004141"/>
    </source>
</evidence>
<dbReference type="Pfam" id="PF09851">
    <property type="entry name" value="SHOCT"/>
    <property type="match status" value="1"/>
</dbReference>
<evidence type="ECO:0000259" key="7">
    <source>
        <dbReference type="Pfam" id="PF09851"/>
    </source>
</evidence>
<dbReference type="AlphaFoldDB" id="A0A420G0L2"/>
<feature type="domain" description="TM2" evidence="6">
    <location>
        <begin position="2"/>
        <end position="51"/>
    </location>
</feature>